<evidence type="ECO:0000313" key="3">
    <source>
        <dbReference type="EMBL" id="SEJ40895.1"/>
    </source>
</evidence>
<dbReference type="Pfam" id="PF13692">
    <property type="entry name" value="Glyco_trans_1_4"/>
    <property type="match status" value="1"/>
</dbReference>
<keyword evidence="2 3" id="KW-0808">Transferase</keyword>
<keyword evidence="4" id="KW-1185">Reference proteome</keyword>
<dbReference type="PANTHER" id="PTHR12526">
    <property type="entry name" value="GLYCOSYLTRANSFERASE"/>
    <property type="match status" value="1"/>
</dbReference>
<organism evidence="3 4">
    <name type="scientific">Demequina mangrovi</name>
    <dbReference type="NCBI Taxonomy" id="1043493"/>
    <lineage>
        <taxon>Bacteria</taxon>
        <taxon>Bacillati</taxon>
        <taxon>Actinomycetota</taxon>
        <taxon>Actinomycetes</taxon>
        <taxon>Micrococcales</taxon>
        <taxon>Demequinaceae</taxon>
        <taxon>Demequina</taxon>
    </lineage>
</organism>
<reference evidence="4" key="1">
    <citation type="submission" date="2016-10" db="EMBL/GenBank/DDBJ databases">
        <authorList>
            <person name="Varghese N."/>
        </authorList>
    </citation>
    <scope>NUCLEOTIDE SEQUENCE [LARGE SCALE GENOMIC DNA]</scope>
    <source>
        <strain evidence="4">DSM 24868</strain>
    </source>
</reference>
<dbReference type="SUPFAM" id="SSF53756">
    <property type="entry name" value="UDP-Glycosyltransferase/glycogen phosphorylase"/>
    <property type="match status" value="1"/>
</dbReference>
<dbReference type="Proteomes" id="UP000183315">
    <property type="component" value="Unassembled WGS sequence"/>
</dbReference>
<proteinExistence type="predicted"/>
<accession>A0A1H6YVR5</accession>
<dbReference type="EMBL" id="FNZI01000003">
    <property type="protein sequence ID" value="SEJ40895.1"/>
    <property type="molecule type" value="Genomic_DNA"/>
</dbReference>
<protein>
    <submittedName>
        <fullName evidence="3">Glycosyl transferases group 1</fullName>
    </submittedName>
</protein>
<keyword evidence="1" id="KW-0328">Glycosyltransferase</keyword>
<dbReference type="CDD" id="cd03801">
    <property type="entry name" value="GT4_PimA-like"/>
    <property type="match status" value="1"/>
</dbReference>
<name>A0A1H6YVR5_9MICO</name>
<evidence type="ECO:0000256" key="2">
    <source>
        <dbReference type="ARBA" id="ARBA00022679"/>
    </source>
</evidence>
<dbReference type="Gene3D" id="3.40.50.2000">
    <property type="entry name" value="Glycogen Phosphorylase B"/>
    <property type="match status" value="2"/>
</dbReference>
<dbReference type="GO" id="GO:0016757">
    <property type="term" value="F:glycosyltransferase activity"/>
    <property type="evidence" value="ECO:0007669"/>
    <property type="project" value="UniProtKB-KW"/>
</dbReference>
<sequence>MNGLILGHPNANTNVREAALALEEAGLLAEFHVGLDTTALARRVPRSLRSELERRAFDPRLARAIRTHPIPEAMRLALERQRVIRTDMRNGYFSIRRRAEAVDAAVERRLRTGGFAGVYLYEDGAATSFAAAHALGLARIYDLPIGYWRESRRILSEEAELAPAWASTISALREAPEKLERKDREIALASRIICASSFTRRTLASAPGGESLDITVVPYGVPEPNRAPRAPSTGRLRVLYVGGLSQRKGLSYFFEAVRALEGAVDVTVVGRPSDPENDVLRRALMQVKHIDSLPLTQVLALMRDHDVLVLPSLFEGFGLVLAEAMSQGTPFIATDHTAGPELIGGLTGEAAPGWIVPIRDSHAIAARLALLADDADAREASREAALSRAAQLPWHAHRAALGATVTEVFSAA</sequence>
<evidence type="ECO:0000256" key="1">
    <source>
        <dbReference type="ARBA" id="ARBA00022676"/>
    </source>
</evidence>
<dbReference type="RefSeq" id="WP_042213553.1">
    <property type="nucleotide sequence ID" value="NZ_BBLU01000004.1"/>
</dbReference>
<dbReference type="STRING" id="1043493.SAMN05421637_1753"/>
<dbReference type="OrthoDB" id="9801609at2"/>
<evidence type="ECO:0000313" key="4">
    <source>
        <dbReference type="Proteomes" id="UP000183315"/>
    </source>
</evidence>
<dbReference type="PANTHER" id="PTHR12526:SF510">
    <property type="entry name" value="D-INOSITOL 3-PHOSPHATE GLYCOSYLTRANSFERASE"/>
    <property type="match status" value="1"/>
</dbReference>
<dbReference type="AlphaFoldDB" id="A0A1H6YVR5"/>
<dbReference type="eggNOG" id="COG0438">
    <property type="taxonomic scope" value="Bacteria"/>
</dbReference>
<gene>
    <name evidence="3" type="ORF">SAMN05421637_1753</name>
</gene>